<dbReference type="InterPro" id="IPR002016">
    <property type="entry name" value="Haem_peroxidase"/>
</dbReference>
<keyword evidence="7 11" id="KW-0106">Calcium</keyword>
<feature type="disulfide bond" evidence="13">
    <location>
        <begin position="42"/>
        <end position="47"/>
    </location>
</feature>
<evidence type="ECO:0000256" key="12">
    <source>
        <dbReference type="PIRSR" id="PIRSR600823-4"/>
    </source>
</evidence>
<dbReference type="InterPro" id="IPR019794">
    <property type="entry name" value="Peroxidases_AS"/>
</dbReference>
<feature type="binding site" evidence="11">
    <location>
        <position position="50"/>
    </location>
    <ligand>
        <name>Ca(2+)</name>
        <dbReference type="ChEBI" id="CHEBI:29108"/>
        <label>1</label>
    </ligand>
</feature>
<proteinExistence type="inferred from homology"/>
<feature type="binding site" evidence="11">
    <location>
        <position position="44"/>
    </location>
    <ligand>
        <name>Ca(2+)</name>
        <dbReference type="ChEBI" id="CHEBI:29108"/>
        <label>1</label>
    </ligand>
</feature>
<dbReference type="OrthoDB" id="2113341at2759"/>
<evidence type="ECO:0000313" key="17">
    <source>
        <dbReference type="Proteomes" id="UP000241394"/>
    </source>
</evidence>
<dbReference type="InterPro" id="IPR000823">
    <property type="entry name" value="Peroxidase_pln"/>
</dbReference>
<dbReference type="Gene3D" id="1.10.520.10">
    <property type="match status" value="1"/>
</dbReference>
<evidence type="ECO:0000256" key="5">
    <source>
        <dbReference type="ARBA" id="ARBA00022617"/>
    </source>
</evidence>
<comment type="cofactor">
    <cofactor evidence="11">
        <name>Ca(2+)</name>
        <dbReference type="ChEBI" id="CHEBI:29108"/>
    </cofactor>
    <text evidence="11">Binds 2 calcium ions per subunit.</text>
</comment>
<comment type="cofactor">
    <cofactor evidence="2">
        <name>heme b</name>
        <dbReference type="ChEBI" id="CHEBI:60344"/>
    </cofactor>
</comment>
<feature type="domain" description="Plant heme peroxidase family profile" evidence="15">
    <location>
        <begin position="1"/>
        <end position="119"/>
    </location>
</feature>
<feature type="active site" description="Proton acceptor" evidence="10">
    <location>
        <position position="40"/>
    </location>
</feature>
<evidence type="ECO:0000256" key="1">
    <source>
        <dbReference type="ARBA" id="ARBA00000189"/>
    </source>
</evidence>
<keyword evidence="13" id="KW-1015">Disulfide bond</keyword>
<dbReference type="GO" id="GO:0140825">
    <property type="term" value="F:lactoperoxidase activity"/>
    <property type="evidence" value="ECO:0007669"/>
    <property type="project" value="UniProtKB-EC"/>
</dbReference>
<dbReference type="InterPro" id="IPR010255">
    <property type="entry name" value="Haem_peroxidase_sf"/>
</dbReference>
<evidence type="ECO:0000313" key="16">
    <source>
        <dbReference type="EMBL" id="PSS36247.1"/>
    </source>
</evidence>
<comment type="caution">
    <text evidence="16">The sequence shown here is derived from an EMBL/GenBank/DDBJ whole genome shotgun (WGS) entry which is preliminary data.</text>
</comment>
<protein>
    <recommendedName>
        <fullName evidence="3">peroxidase</fullName>
        <ecNumber evidence="3">1.11.1.7</ecNumber>
    </recommendedName>
</protein>
<dbReference type="PROSITE" id="PS50873">
    <property type="entry name" value="PEROXIDASE_4"/>
    <property type="match status" value="1"/>
</dbReference>
<evidence type="ECO:0000256" key="4">
    <source>
        <dbReference type="ARBA" id="ARBA00022559"/>
    </source>
</evidence>
<dbReference type="PRINTS" id="PR00461">
    <property type="entry name" value="PLPEROXIDASE"/>
</dbReference>
<evidence type="ECO:0000256" key="7">
    <source>
        <dbReference type="ARBA" id="ARBA00022837"/>
    </source>
</evidence>
<dbReference type="PROSITE" id="PS00436">
    <property type="entry name" value="PEROXIDASE_2"/>
    <property type="match status" value="1"/>
</dbReference>
<evidence type="ECO:0000256" key="9">
    <source>
        <dbReference type="ARBA" id="ARBA00023004"/>
    </source>
</evidence>
<dbReference type="AlphaFoldDB" id="A0A2R6S1U5"/>
<evidence type="ECO:0000256" key="6">
    <source>
        <dbReference type="ARBA" id="ARBA00022723"/>
    </source>
</evidence>
<dbReference type="OMA" id="AMFCILE"/>
<feature type="binding site" evidence="11">
    <location>
        <position position="59"/>
    </location>
    <ligand>
        <name>Ca(2+)</name>
        <dbReference type="ChEBI" id="CHEBI:29108"/>
        <label>1</label>
    </ligand>
</feature>
<keyword evidence="5" id="KW-0349">Heme</keyword>
<dbReference type="EMBL" id="NKQK01000001">
    <property type="protein sequence ID" value="PSS36247.1"/>
    <property type="molecule type" value="Genomic_DNA"/>
</dbReference>
<evidence type="ECO:0000256" key="11">
    <source>
        <dbReference type="PIRSR" id="PIRSR600823-3"/>
    </source>
</evidence>
<dbReference type="STRING" id="1590841.A0A2R6S1U5"/>
<gene>
    <name evidence="16" type="ORF">CEY00_Acc00617</name>
</gene>
<evidence type="ECO:0000256" key="13">
    <source>
        <dbReference type="PIRSR" id="PIRSR600823-5"/>
    </source>
</evidence>
<dbReference type="GO" id="GO:0046872">
    <property type="term" value="F:metal ion binding"/>
    <property type="evidence" value="ECO:0007669"/>
    <property type="project" value="UniProtKB-KW"/>
</dbReference>
<accession>A0A2R6S1U5</accession>
<keyword evidence="6 11" id="KW-0479">Metal-binding</keyword>
<dbReference type="GO" id="GO:0020037">
    <property type="term" value="F:heme binding"/>
    <property type="evidence" value="ECO:0007669"/>
    <property type="project" value="InterPro"/>
</dbReference>
<feature type="binding site" evidence="11">
    <location>
        <position position="48"/>
    </location>
    <ligand>
        <name>Ca(2+)</name>
        <dbReference type="ChEBI" id="CHEBI:29108"/>
        <label>1</label>
    </ligand>
</feature>
<keyword evidence="4 16" id="KW-0575">Peroxidase</keyword>
<evidence type="ECO:0000256" key="2">
    <source>
        <dbReference type="ARBA" id="ARBA00001970"/>
    </source>
</evidence>
<dbReference type="GO" id="GO:0006979">
    <property type="term" value="P:response to oxidative stress"/>
    <property type="evidence" value="ECO:0007669"/>
    <property type="project" value="InterPro"/>
</dbReference>
<sequence length="119" mass="12784">MGFIPLLACPKAEDIIRSTVEAHFDKDPTIAVGLLRLPFHDCFVQRCDGSVLITGASSERNALPNLGLRGLEVIDDAKTQLEALCLNLVSGADILALAACDADVSVNYFNPTIWPFLVA</sequence>
<keyword evidence="17" id="KW-1185">Reference proteome</keyword>
<reference evidence="17" key="2">
    <citation type="journal article" date="2018" name="BMC Genomics">
        <title>A manually annotated Actinidia chinensis var. chinensis (kiwifruit) genome highlights the challenges associated with draft genomes and gene prediction in plants.</title>
        <authorList>
            <person name="Pilkington S.M."/>
            <person name="Crowhurst R."/>
            <person name="Hilario E."/>
            <person name="Nardozza S."/>
            <person name="Fraser L."/>
            <person name="Peng Y."/>
            <person name="Gunaseelan K."/>
            <person name="Simpson R."/>
            <person name="Tahir J."/>
            <person name="Deroles S.C."/>
            <person name="Templeton K."/>
            <person name="Luo Z."/>
            <person name="Davy M."/>
            <person name="Cheng C."/>
            <person name="McNeilage M."/>
            <person name="Scaglione D."/>
            <person name="Liu Y."/>
            <person name="Zhang Q."/>
            <person name="Datson P."/>
            <person name="De Silva N."/>
            <person name="Gardiner S.E."/>
            <person name="Bassett H."/>
            <person name="Chagne D."/>
            <person name="McCallum J."/>
            <person name="Dzierzon H."/>
            <person name="Deng C."/>
            <person name="Wang Y.Y."/>
            <person name="Barron L."/>
            <person name="Manako K."/>
            <person name="Bowen J."/>
            <person name="Foster T.M."/>
            <person name="Erridge Z.A."/>
            <person name="Tiffin H."/>
            <person name="Waite C.N."/>
            <person name="Davies K.M."/>
            <person name="Grierson E.P."/>
            <person name="Laing W.A."/>
            <person name="Kirk R."/>
            <person name="Chen X."/>
            <person name="Wood M."/>
            <person name="Montefiori M."/>
            <person name="Brummell D.A."/>
            <person name="Schwinn K.E."/>
            <person name="Catanach A."/>
            <person name="Fullerton C."/>
            <person name="Li D."/>
            <person name="Meiyalaghan S."/>
            <person name="Nieuwenhuizen N."/>
            <person name="Read N."/>
            <person name="Prakash R."/>
            <person name="Hunter D."/>
            <person name="Zhang H."/>
            <person name="McKenzie M."/>
            <person name="Knabel M."/>
            <person name="Harris A."/>
            <person name="Allan A.C."/>
            <person name="Gleave A."/>
            <person name="Chen A."/>
            <person name="Janssen B.J."/>
            <person name="Plunkett B."/>
            <person name="Ampomah-Dwamena C."/>
            <person name="Voogd C."/>
            <person name="Leif D."/>
            <person name="Lafferty D."/>
            <person name="Souleyre E.J.F."/>
            <person name="Varkonyi-Gasic E."/>
            <person name="Gambi F."/>
            <person name="Hanley J."/>
            <person name="Yao J.L."/>
            <person name="Cheung J."/>
            <person name="David K.M."/>
            <person name="Warren B."/>
            <person name="Marsh K."/>
            <person name="Snowden K.C."/>
            <person name="Lin-Wang K."/>
            <person name="Brian L."/>
            <person name="Martinez-Sanchez M."/>
            <person name="Wang M."/>
            <person name="Ileperuma N."/>
            <person name="Macnee N."/>
            <person name="Campin R."/>
            <person name="McAtee P."/>
            <person name="Drummond R.S.M."/>
            <person name="Espley R.V."/>
            <person name="Ireland H.S."/>
            <person name="Wu R."/>
            <person name="Atkinson R.G."/>
            <person name="Karunairetnam S."/>
            <person name="Bulley S."/>
            <person name="Chunkath S."/>
            <person name="Hanley Z."/>
            <person name="Storey R."/>
            <person name="Thrimawithana A.H."/>
            <person name="Thomson S."/>
            <person name="David C."/>
            <person name="Testolin R."/>
            <person name="Huang H."/>
            <person name="Hellens R.P."/>
            <person name="Schaffer R.J."/>
        </authorList>
    </citation>
    <scope>NUCLEOTIDE SEQUENCE [LARGE SCALE GENOMIC DNA]</scope>
    <source>
        <strain evidence="17">cv. Red5</strain>
    </source>
</reference>
<keyword evidence="8" id="KW-0560">Oxidoreductase</keyword>
<dbReference type="PRINTS" id="PR00458">
    <property type="entry name" value="PEROXIDASE"/>
</dbReference>
<dbReference type="PANTHER" id="PTHR31235">
    <property type="entry name" value="PEROXIDASE 25-RELATED"/>
    <property type="match status" value="1"/>
</dbReference>
<dbReference type="EC" id="1.11.1.7" evidence="3"/>
<evidence type="ECO:0000256" key="14">
    <source>
        <dbReference type="RuleBase" id="RU004241"/>
    </source>
</evidence>
<dbReference type="Proteomes" id="UP000241394">
    <property type="component" value="Chromosome LG1"/>
</dbReference>
<feature type="disulfide bond" evidence="13">
    <location>
        <begin position="9"/>
        <end position="85"/>
    </location>
</feature>
<evidence type="ECO:0000256" key="3">
    <source>
        <dbReference type="ARBA" id="ARBA00012313"/>
    </source>
</evidence>
<dbReference type="Pfam" id="PF00141">
    <property type="entry name" value="peroxidase"/>
    <property type="match status" value="1"/>
</dbReference>
<reference evidence="16 17" key="1">
    <citation type="submission" date="2017-07" db="EMBL/GenBank/DDBJ databases">
        <title>An improved, manually edited Actinidia chinensis var. chinensis (kiwifruit) genome highlights the challenges associated with draft genomes and gene prediction in plants.</title>
        <authorList>
            <person name="Pilkington S."/>
            <person name="Crowhurst R."/>
            <person name="Hilario E."/>
            <person name="Nardozza S."/>
            <person name="Fraser L."/>
            <person name="Peng Y."/>
            <person name="Gunaseelan K."/>
            <person name="Simpson R."/>
            <person name="Tahir J."/>
            <person name="Deroles S."/>
            <person name="Templeton K."/>
            <person name="Luo Z."/>
            <person name="Davy M."/>
            <person name="Cheng C."/>
            <person name="Mcneilage M."/>
            <person name="Scaglione D."/>
            <person name="Liu Y."/>
            <person name="Zhang Q."/>
            <person name="Datson P."/>
            <person name="De Silva N."/>
            <person name="Gardiner S."/>
            <person name="Bassett H."/>
            <person name="Chagne D."/>
            <person name="Mccallum J."/>
            <person name="Dzierzon H."/>
            <person name="Deng C."/>
            <person name="Wang Y.-Y."/>
            <person name="Barron N."/>
            <person name="Manako K."/>
            <person name="Bowen J."/>
            <person name="Foster T."/>
            <person name="Erridge Z."/>
            <person name="Tiffin H."/>
            <person name="Waite C."/>
            <person name="Davies K."/>
            <person name="Grierson E."/>
            <person name="Laing W."/>
            <person name="Kirk R."/>
            <person name="Chen X."/>
            <person name="Wood M."/>
            <person name="Montefiori M."/>
            <person name="Brummell D."/>
            <person name="Schwinn K."/>
            <person name="Catanach A."/>
            <person name="Fullerton C."/>
            <person name="Li D."/>
            <person name="Meiyalaghan S."/>
            <person name="Nieuwenhuizen N."/>
            <person name="Read N."/>
            <person name="Prakash R."/>
            <person name="Hunter D."/>
            <person name="Zhang H."/>
            <person name="Mckenzie M."/>
            <person name="Knabel M."/>
            <person name="Harris A."/>
            <person name="Allan A."/>
            <person name="Chen A."/>
            <person name="Janssen B."/>
            <person name="Plunkett B."/>
            <person name="Dwamena C."/>
            <person name="Voogd C."/>
            <person name="Leif D."/>
            <person name="Lafferty D."/>
            <person name="Souleyre E."/>
            <person name="Varkonyi-Gasic E."/>
            <person name="Gambi F."/>
            <person name="Hanley J."/>
            <person name="Yao J.-L."/>
            <person name="Cheung J."/>
            <person name="David K."/>
            <person name="Warren B."/>
            <person name="Marsh K."/>
            <person name="Snowden K."/>
            <person name="Lin-Wang K."/>
            <person name="Brian L."/>
            <person name="Martinez-Sanchez M."/>
            <person name="Wang M."/>
            <person name="Ileperuma N."/>
            <person name="Macnee N."/>
            <person name="Campin R."/>
            <person name="Mcatee P."/>
            <person name="Drummond R."/>
            <person name="Espley R."/>
            <person name="Ireland H."/>
            <person name="Wu R."/>
            <person name="Atkinson R."/>
            <person name="Karunairetnam S."/>
            <person name="Bulley S."/>
            <person name="Chunkath S."/>
            <person name="Hanley Z."/>
            <person name="Storey R."/>
            <person name="Thrimawithana A."/>
            <person name="Thomson S."/>
            <person name="David C."/>
            <person name="Testolin R."/>
        </authorList>
    </citation>
    <scope>NUCLEOTIDE SEQUENCE [LARGE SCALE GENOMIC DNA]</scope>
    <source>
        <strain evidence="17">cv. Red5</strain>
        <tissue evidence="16">Young leaf</tissue>
    </source>
</reference>
<feature type="site" description="Transition state stabilizer" evidence="12">
    <location>
        <position position="36"/>
    </location>
</feature>
<dbReference type="Gramene" id="PSS36247">
    <property type="protein sequence ID" value="PSS36247"/>
    <property type="gene ID" value="CEY00_Acc00617"/>
</dbReference>
<evidence type="ECO:0000259" key="15">
    <source>
        <dbReference type="PROSITE" id="PS50873"/>
    </source>
</evidence>
<keyword evidence="9" id="KW-0408">Iron</keyword>
<comment type="similarity">
    <text evidence="14">Belongs to the peroxidase family.</text>
</comment>
<dbReference type="InParanoid" id="A0A2R6S1U5"/>
<evidence type="ECO:0000256" key="10">
    <source>
        <dbReference type="PIRSR" id="PIRSR600823-1"/>
    </source>
</evidence>
<feature type="binding site" evidence="11">
    <location>
        <position position="41"/>
    </location>
    <ligand>
        <name>Ca(2+)</name>
        <dbReference type="ChEBI" id="CHEBI:29108"/>
        <label>1</label>
    </ligand>
</feature>
<dbReference type="SUPFAM" id="SSF48113">
    <property type="entry name" value="Heme-dependent peroxidases"/>
    <property type="match status" value="1"/>
</dbReference>
<name>A0A2R6S1U5_ACTCC</name>
<comment type="catalytic activity">
    <reaction evidence="1">
        <text>2 a phenolic donor + H2O2 = 2 a phenolic radical donor + 2 H2O</text>
        <dbReference type="Rhea" id="RHEA:56136"/>
        <dbReference type="ChEBI" id="CHEBI:15377"/>
        <dbReference type="ChEBI" id="CHEBI:16240"/>
        <dbReference type="ChEBI" id="CHEBI:139520"/>
        <dbReference type="ChEBI" id="CHEBI:139521"/>
        <dbReference type="EC" id="1.11.1.7"/>
    </reaction>
</comment>
<evidence type="ECO:0000256" key="8">
    <source>
        <dbReference type="ARBA" id="ARBA00023002"/>
    </source>
</evidence>
<organism evidence="16 17">
    <name type="scientific">Actinidia chinensis var. chinensis</name>
    <name type="common">Chinese soft-hair kiwi</name>
    <dbReference type="NCBI Taxonomy" id="1590841"/>
    <lineage>
        <taxon>Eukaryota</taxon>
        <taxon>Viridiplantae</taxon>
        <taxon>Streptophyta</taxon>
        <taxon>Embryophyta</taxon>
        <taxon>Tracheophyta</taxon>
        <taxon>Spermatophyta</taxon>
        <taxon>Magnoliopsida</taxon>
        <taxon>eudicotyledons</taxon>
        <taxon>Gunneridae</taxon>
        <taxon>Pentapetalae</taxon>
        <taxon>asterids</taxon>
        <taxon>Ericales</taxon>
        <taxon>Actinidiaceae</taxon>
        <taxon>Actinidia</taxon>
    </lineage>
</organism>